<name>A0A1E2RZM8_9HYPH</name>
<accession>A0A1E2RZM8</accession>
<keyword evidence="2" id="KW-1185">Reference proteome</keyword>
<comment type="caution">
    <text evidence="1">The sequence shown here is derived from an EMBL/GenBank/DDBJ whole genome shotgun (WGS) entry which is preliminary data.</text>
</comment>
<evidence type="ECO:0000313" key="1">
    <source>
        <dbReference type="EMBL" id="ODA67697.1"/>
    </source>
</evidence>
<dbReference type="STRING" id="1177755.A7A08_01732"/>
<dbReference type="AlphaFoldDB" id="A0A1E2RZM8"/>
<dbReference type="EMBL" id="MASI01000003">
    <property type="protein sequence ID" value="ODA67697.1"/>
    <property type="molecule type" value="Genomic_DNA"/>
</dbReference>
<gene>
    <name evidence="1" type="ORF">A7A08_01732</name>
</gene>
<protein>
    <submittedName>
        <fullName evidence="1">Uncharacterized protein</fullName>
    </submittedName>
</protein>
<dbReference type="RefSeq" id="WP_208430594.1">
    <property type="nucleotide sequence ID" value="NZ_MASI01000003.1"/>
</dbReference>
<reference evidence="1 2" key="1">
    <citation type="submission" date="2016-07" db="EMBL/GenBank/DDBJ databases">
        <title>Draft genome sequence of Methyloligella halotolerans C2T (VKM B-2706T=CCUG 61687T=DSM 25045T), a halotolerant polyhydroxybutyrate accumulating methylotroph.</title>
        <authorList>
            <person name="Vasilenko O.V."/>
            <person name="Doronina N.V."/>
            <person name="Poroshina M.N."/>
            <person name="Tarlachkov S.V."/>
            <person name="Trotsenko Y.A."/>
        </authorList>
    </citation>
    <scope>NUCLEOTIDE SEQUENCE [LARGE SCALE GENOMIC DNA]</scope>
    <source>
        <strain evidence="1 2">VKM B-2706</strain>
    </source>
</reference>
<proteinExistence type="predicted"/>
<dbReference type="Proteomes" id="UP000095087">
    <property type="component" value="Unassembled WGS sequence"/>
</dbReference>
<evidence type="ECO:0000313" key="2">
    <source>
        <dbReference type="Proteomes" id="UP000095087"/>
    </source>
</evidence>
<sequence>MPEVGEKVMRAKLVVKSVERVESGENIKMSAVSRDGSYPEDGSDEDNTFAKFSPSATFELFCANEALFGKLNPGDRYYVDFTRAPDRPGR</sequence>
<organism evidence="1 2">
    <name type="scientific">Methyloligella halotolerans</name>
    <dbReference type="NCBI Taxonomy" id="1177755"/>
    <lineage>
        <taxon>Bacteria</taxon>
        <taxon>Pseudomonadati</taxon>
        <taxon>Pseudomonadota</taxon>
        <taxon>Alphaproteobacteria</taxon>
        <taxon>Hyphomicrobiales</taxon>
        <taxon>Hyphomicrobiaceae</taxon>
        <taxon>Methyloligella</taxon>
    </lineage>
</organism>